<keyword evidence="7" id="KW-1185">Reference proteome</keyword>
<name>A0ABR7AJJ1_9SPHN</name>
<dbReference type="PROSITE" id="PS50977">
    <property type="entry name" value="HTH_TETR_2"/>
    <property type="match status" value="1"/>
</dbReference>
<dbReference type="RefSeq" id="WP_187502407.1">
    <property type="nucleotide sequence ID" value="NZ_CP162536.1"/>
</dbReference>
<dbReference type="Proteomes" id="UP000597613">
    <property type="component" value="Unassembled WGS sequence"/>
</dbReference>
<dbReference type="PRINTS" id="PR00455">
    <property type="entry name" value="HTHTETR"/>
</dbReference>
<dbReference type="SUPFAM" id="SSF46689">
    <property type="entry name" value="Homeodomain-like"/>
    <property type="match status" value="1"/>
</dbReference>
<dbReference type="PANTHER" id="PTHR47506">
    <property type="entry name" value="TRANSCRIPTIONAL REGULATORY PROTEIN"/>
    <property type="match status" value="1"/>
</dbReference>
<evidence type="ECO:0000256" key="3">
    <source>
        <dbReference type="ARBA" id="ARBA00023163"/>
    </source>
</evidence>
<organism evidence="6 7">
    <name type="scientific">Sphingomonas albertensis</name>
    <dbReference type="NCBI Taxonomy" id="2762591"/>
    <lineage>
        <taxon>Bacteria</taxon>
        <taxon>Pseudomonadati</taxon>
        <taxon>Pseudomonadota</taxon>
        <taxon>Alphaproteobacteria</taxon>
        <taxon>Sphingomonadales</taxon>
        <taxon>Sphingomonadaceae</taxon>
        <taxon>Sphingomonas</taxon>
    </lineage>
</organism>
<dbReference type="InterPro" id="IPR036271">
    <property type="entry name" value="Tet_transcr_reg_TetR-rel_C_sf"/>
</dbReference>
<feature type="DNA-binding region" description="H-T-H motif" evidence="4">
    <location>
        <begin position="32"/>
        <end position="51"/>
    </location>
</feature>
<accession>A0ABR7AJJ1</accession>
<evidence type="ECO:0000256" key="4">
    <source>
        <dbReference type="PROSITE-ProRule" id="PRU00335"/>
    </source>
</evidence>
<feature type="domain" description="HTH tetR-type" evidence="5">
    <location>
        <begin position="9"/>
        <end position="69"/>
    </location>
</feature>
<dbReference type="PANTHER" id="PTHR47506:SF7">
    <property type="entry name" value="TRANSCRIPTIONAL REGULATORY PROTEIN"/>
    <property type="match status" value="1"/>
</dbReference>
<evidence type="ECO:0000313" key="6">
    <source>
        <dbReference type="EMBL" id="MBC3940616.1"/>
    </source>
</evidence>
<keyword evidence="1" id="KW-0805">Transcription regulation</keyword>
<keyword evidence="3" id="KW-0804">Transcription</keyword>
<protein>
    <submittedName>
        <fullName evidence="6">TetR/AcrR family transcriptional regulator</fullName>
    </submittedName>
</protein>
<dbReference type="Gene3D" id="1.10.10.60">
    <property type="entry name" value="Homeodomain-like"/>
    <property type="match status" value="1"/>
</dbReference>
<comment type="caution">
    <text evidence="6">The sequence shown here is derived from an EMBL/GenBank/DDBJ whole genome shotgun (WGS) entry which is preliminary data.</text>
</comment>
<evidence type="ECO:0000259" key="5">
    <source>
        <dbReference type="PROSITE" id="PS50977"/>
    </source>
</evidence>
<dbReference type="InterPro" id="IPR001647">
    <property type="entry name" value="HTH_TetR"/>
</dbReference>
<dbReference type="Pfam" id="PF00440">
    <property type="entry name" value="TetR_N"/>
    <property type="match status" value="1"/>
</dbReference>
<evidence type="ECO:0000256" key="2">
    <source>
        <dbReference type="ARBA" id="ARBA00023125"/>
    </source>
</evidence>
<gene>
    <name evidence="6" type="ORF">H8S47_02815</name>
</gene>
<dbReference type="EMBL" id="JACONT010000003">
    <property type="protein sequence ID" value="MBC3940616.1"/>
    <property type="molecule type" value="Genomic_DNA"/>
</dbReference>
<evidence type="ECO:0000313" key="7">
    <source>
        <dbReference type="Proteomes" id="UP000597613"/>
    </source>
</evidence>
<reference evidence="6 7" key="1">
    <citation type="submission" date="2020-08" db="EMBL/GenBank/DDBJ databases">
        <title>Putative novel bacterial strains isolated from necrotic wheat leaf tissues caused by Xanthomonas translucens.</title>
        <authorList>
            <person name="Tambong J.T."/>
        </authorList>
    </citation>
    <scope>NUCLEOTIDE SEQUENCE [LARGE SCALE GENOMIC DNA]</scope>
    <source>
        <strain evidence="7">DOAB 1063</strain>
    </source>
</reference>
<keyword evidence="2 4" id="KW-0238">DNA-binding</keyword>
<evidence type="ECO:0000256" key="1">
    <source>
        <dbReference type="ARBA" id="ARBA00023015"/>
    </source>
</evidence>
<sequence length="193" mass="21048">MRYDSEHKAKTRDRVLKEASAAIRTQGAERVSVSAIMGRAGLTHGGFYAHFESKDELISEAVSYMFEERYSYFLSHLDTPDPRDAINGFVDSYLSMRHSAAIDRGCPIPILAGDMPRLPQPARERFVLAVDRLTDGLAKLLERIGVENPSTAASSALAEMVGALALSRVHGEVRAEQVLASSRDAIKAGLTSV</sequence>
<dbReference type="InterPro" id="IPR009057">
    <property type="entry name" value="Homeodomain-like_sf"/>
</dbReference>
<dbReference type="SUPFAM" id="SSF48498">
    <property type="entry name" value="Tetracyclin repressor-like, C-terminal domain"/>
    <property type="match status" value="1"/>
</dbReference>
<proteinExistence type="predicted"/>
<dbReference type="Gene3D" id="1.10.357.10">
    <property type="entry name" value="Tetracycline Repressor, domain 2"/>
    <property type="match status" value="1"/>
</dbReference>